<feature type="domain" description="Glycosyl transferase family 1" evidence="2">
    <location>
        <begin position="214"/>
        <end position="370"/>
    </location>
</feature>
<dbReference type="GO" id="GO:0016757">
    <property type="term" value="F:glycosyltransferase activity"/>
    <property type="evidence" value="ECO:0007669"/>
    <property type="project" value="InterPro"/>
</dbReference>
<dbReference type="AlphaFoldDB" id="A0A1N6F6M8"/>
<sequence>MIAPTCDGSDVGEAWLAHQWASLLSERFELTLLTTFKRGHVPASLQLPGIRVIEWAEPPGVGRFERLNSLMEPGYLPFYVKARRWIRARLAEGEQFDIAHQVIPASMRYPSPAAGLGIPLVLGPLGGSLESPPAFASEEGAIPWYQRLRSIDGFRLRHDPLLRRSFESADCVVGIAPYVRDLLAGLSIRRFETMSDVAMHDVHPPVDRAGRSGPVRLLHVGRIVRTKGLRDVIRALHLLRDLDLALDVLGEGNDREACEELVHDLGLDDRVAFHGQVPRAVVDGFYERADVFVFPSYREPGGSVVLEAMSFGLPLVVCDRGGPAANVDESCAFRIPAVSPAQMATECASALRALALDPELRRRMGAAARARAASTHLWTHRLERMTALYAAVTRRRPSTADD</sequence>
<dbReference type="PANTHER" id="PTHR45947:SF13">
    <property type="entry name" value="TRANSFERASE"/>
    <property type="match status" value="1"/>
</dbReference>
<keyword evidence="4" id="KW-1185">Reference proteome</keyword>
<dbReference type="Gene3D" id="3.40.50.2000">
    <property type="entry name" value="Glycogen Phosphorylase B"/>
    <property type="match status" value="2"/>
</dbReference>
<evidence type="ECO:0000259" key="2">
    <source>
        <dbReference type="Pfam" id="PF00534"/>
    </source>
</evidence>
<evidence type="ECO:0000313" key="4">
    <source>
        <dbReference type="Proteomes" id="UP000184699"/>
    </source>
</evidence>
<reference evidence="4" key="1">
    <citation type="submission" date="2016-11" db="EMBL/GenBank/DDBJ databases">
        <authorList>
            <person name="Varghese N."/>
            <person name="Submissions S."/>
        </authorList>
    </citation>
    <scope>NUCLEOTIDE SEQUENCE [LARGE SCALE GENOMIC DNA]</scope>
    <source>
        <strain evidence="4">DSM 8595</strain>
    </source>
</reference>
<dbReference type="Proteomes" id="UP000184699">
    <property type="component" value="Unassembled WGS sequence"/>
</dbReference>
<dbReference type="SUPFAM" id="SSF53756">
    <property type="entry name" value="UDP-Glycosyltransferase/glycogen phosphorylase"/>
    <property type="match status" value="1"/>
</dbReference>
<gene>
    <name evidence="3" type="ORF">SAMN05443544_1790</name>
</gene>
<dbReference type="EMBL" id="FSRJ01000002">
    <property type="protein sequence ID" value="SIN90889.1"/>
    <property type="molecule type" value="Genomic_DNA"/>
</dbReference>
<accession>A0A1N6F6M8</accession>
<dbReference type="InterPro" id="IPR001296">
    <property type="entry name" value="Glyco_trans_1"/>
</dbReference>
<evidence type="ECO:0000256" key="1">
    <source>
        <dbReference type="ARBA" id="ARBA00022679"/>
    </source>
</evidence>
<keyword evidence="1 3" id="KW-0808">Transferase</keyword>
<dbReference type="CDD" id="cd03801">
    <property type="entry name" value="GT4_PimA-like"/>
    <property type="match status" value="1"/>
</dbReference>
<protein>
    <submittedName>
        <fullName evidence="3">Glycosyltransferase involved in cell wall bisynthesis</fullName>
    </submittedName>
</protein>
<organism evidence="3 4">
    <name type="scientific">Agromyces cerinus subsp. cerinus</name>
    <dbReference type="NCBI Taxonomy" id="232089"/>
    <lineage>
        <taxon>Bacteria</taxon>
        <taxon>Bacillati</taxon>
        <taxon>Actinomycetota</taxon>
        <taxon>Actinomycetes</taxon>
        <taxon>Micrococcales</taxon>
        <taxon>Microbacteriaceae</taxon>
        <taxon>Agromyces</taxon>
    </lineage>
</organism>
<dbReference type="STRING" id="232089.SAMN05443544_1790"/>
<proteinExistence type="predicted"/>
<dbReference type="PANTHER" id="PTHR45947">
    <property type="entry name" value="SULFOQUINOVOSYL TRANSFERASE SQD2"/>
    <property type="match status" value="1"/>
</dbReference>
<dbReference type="Pfam" id="PF00534">
    <property type="entry name" value="Glycos_transf_1"/>
    <property type="match status" value="1"/>
</dbReference>
<name>A0A1N6F6M8_9MICO</name>
<dbReference type="InterPro" id="IPR050194">
    <property type="entry name" value="Glycosyltransferase_grp1"/>
</dbReference>
<evidence type="ECO:0000313" key="3">
    <source>
        <dbReference type="EMBL" id="SIN90889.1"/>
    </source>
</evidence>